<feature type="compositionally biased region" description="Acidic residues" evidence="4">
    <location>
        <begin position="416"/>
        <end position="425"/>
    </location>
</feature>
<feature type="compositionally biased region" description="Basic and acidic residues" evidence="4">
    <location>
        <begin position="388"/>
        <end position="406"/>
    </location>
</feature>
<dbReference type="InterPro" id="IPR019787">
    <property type="entry name" value="Znf_PHD-finger"/>
</dbReference>
<feature type="region of interest" description="Disordered" evidence="4">
    <location>
        <begin position="772"/>
        <end position="817"/>
    </location>
</feature>
<dbReference type="SMART" id="SM00249">
    <property type="entry name" value="PHD"/>
    <property type="match status" value="1"/>
</dbReference>
<feature type="region of interest" description="Disordered" evidence="4">
    <location>
        <begin position="550"/>
        <end position="589"/>
    </location>
</feature>
<dbReference type="InterPro" id="IPR028938">
    <property type="entry name" value="Rsf1-like"/>
</dbReference>
<feature type="domain" description="Zinc finger PHD-type" evidence="5">
    <location>
        <begin position="641"/>
        <end position="698"/>
    </location>
</feature>
<evidence type="ECO:0000256" key="2">
    <source>
        <dbReference type="ARBA" id="ARBA00022771"/>
    </source>
</evidence>
<keyword evidence="2" id="KW-0863">Zinc-finger</keyword>
<feature type="compositionally biased region" description="Basic and acidic residues" evidence="4">
    <location>
        <begin position="550"/>
        <end position="583"/>
    </location>
</feature>
<dbReference type="EMBL" id="JARJCN010000032">
    <property type="protein sequence ID" value="KAJ7086007.1"/>
    <property type="molecule type" value="Genomic_DNA"/>
</dbReference>
<feature type="region of interest" description="Disordered" evidence="4">
    <location>
        <begin position="860"/>
        <end position="895"/>
    </location>
</feature>
<keyword evidence="3" id="KW-0862">Zinc</keyword>
<feature type="region of interest" description="Disordered" evidence="4">
    <location>
        <begin position="365"/>
        <end position="410"/>
    </location>
</feature>
<sequence>MPRRAAPRPTDVPDLDTHQQSPIPSSSDPYAQNIARLRTHWKWAALSQFFFTFSHLLAMDDVSLSDIEEDLARDTNIFLPRVMTRLLFVLSYDRKVSSENWQSALRKQHKRRDPASNPIGPEPGPEPRYRYESVPADDPTPGPAEDTGGEVADGEQGPVEKDASAQPSGSRANTEEQDSRGLQQDYSADEEAQESTDWLDLPMLTKLDSMHLLTEWQFQNPTRLRNLMKSDDEDATWRIEPIGYDAKTNAYWLIGADRLWIQRAPPKPPRYTATTSPLKRKRIENAPKLSTAKPKRQRLASDGPSKLVITVPGGGRAAKAQAKLKLESQATELADLNRTAGGKNLRGRTSVAPLRPLGTRVSARLRGAEEDEWQAMPHDWLEEEEGEDKTRASEEPIPKMGLKSDDGSISDLTELSEEPIDDAEKEEPSIEAPAGEEMLNNREDAQPDGFVEWETICVTLSDWEHIADQFAHGTHYTERALYKVLVKEIVPVITEELREIERKKRLEEAIVHRKRSSRIANKESEKEEARLLARQKAEVAEKKNRAQRLEARLAKEDAERERREAAREQRRKEKGAQEVRSTAEEESAEMVVDVVGSNPPPTRTTRAASILASDLPRRNGTHASASTSGTRTPIGEDWTLNCEICHRSGTNVDDGIPMFSCGLCFQWQHIACHDRTDRQAGRPQRNWDQVEFVCRQCQTRRVATSRQYPQQLSASVPNPYVPQPPIIPSTSYAPYGHGSQTAVSRSPREHTSTYPIALNGTAHAQANVGTSRQLSYPTASPAGYHPLAHPAATPPLRLSGPTPGTQQQYPGNYYDRSPSQLQHITASVNGPRAPTYQHPVANGASGRMPQAGYATQYSNGVTGHGDSERRQYGDGVQWQHAGGSQQTAASGYRQY</sequence>
<feature type="region of interest" description="Disordered" evidence="4">
    <location>
        <begin position="416"/>
        <end position="435"/>
    </location>
</feature>
<feature type="region of interest" description="Disordered" evidence="4">
    <location>
        <begin position="714"/>
        <end position="753"/>
    </location>
</feature>
<name>A0AAD6U313_9AGAR</name>
<feature type="region of interest" description="Disordered" evidence="4">
    <location>
        <begin position="264"/>
        <end position="307"/>
    </location>
</feature>
<dbReference type="GO" id="GO:0008270">
    <property type="term" value="F:zinc ion binding"/>
    <property type="evidence" value="ECO:0007669"/>
    <property type="project" value="UniProtKB-KW"/>
</dbReference>
<dbReference type="GO" id="GO:0006355">
    <property type="term" value="P:regulation of DNA-templated transcription"/>
    <property type="evidence" value="ECO:0007669"/>
    <property type="project" value="InterPro"/>
</dbReference>
<protein>
    <recommendedName>
        <fullName evidence="5">Zinc finger PHD-type domain-containing protein</fullName>
    </recommendedName>
</protein>
<reference evidence="6" key="1">
    <citation type="submission" date="2023-03" db="EMBL/GenBank/DDBJ databases">
        <title>Massive genome expansion in bonnet fungi (Mycena s.s.) driven by repeated elements and novel gene families across ecological guilds.</title>
        <authorList>
            <consortium name="Lawrence Berkeley National Laboratory"/>
            <person name="Harder C.B."/>
            <person name="Miyauchi S."/>
            <person name="Viragh M."/>
            <person name="Kuo A."/>
            <person name="Thoen E."/>
            <person name="Andreopoulos B."/>
            <person name="Lu D."/>
            <person name="Skrede I."/>
            <person name="Drula E."/>
            <person name="Henrissat B."/>
            <person name="Morin E."/>
            <person name="Kohler A."/>
            <person name="Barry K."/>
            <person name="LaButti K."/>
            <person name="Morin E."/>
            <person name="Salamov A."/>
            <person name="Lipzen A."/>
            <person name="Mereny Z."/>
            <person name="Hegedus B."/>
            <person name="Baldrian P."/>
            <person name="Stursova M."/>
            <person name="Weitz H."/>
            <person name="Taylor A."/>
            <person name="Grigoriev I.V."/>
            <person name="Nagy L.G."/>
            <person name="Martin F."/>
            <person name="Kauserud H."/>
        </authorList>
    </citation>
    <scope>NUCLEOTIDE SEQUENCE</scope>
    <source>
        <strain evidence="6">CBHHK173m</strain>
    </source>
</reference>
<feature type="region of interest" description="Disordered" evidence="4">
    <location>
        <begin position="103"/>
        <end position="197"/>
    </location>
</feature>
<dbReference type="CDD" id="cd15489">
    <property type="entry name" value="PHD_SF"/>
    <property type="match status" value="1"/>
</dbReference>
<dbReference type="SUPFAM" id="SSF57903">
    <property type="entry name" value="FYVE/PHD zinc finger"/>
    <property type="match status" value="1"/>
</dbReference>
<evidence type="ECO:0000256" key="4">
    <source>
        <dbReference type="SAM" id="MobiDB-lite"/>
    </source>
</evidence>
<comment type="caution">
    <text evidence="6">The sequence shown here is derived from an EMBL/GenBank/DDBJ whole genome shotgun (WGS) entry which is preliminary data.</text>
</comment>
<dbReference type="InterPro" id="IPR011011">
    <property type="entry name" value="Znf_FYVE_PHD"/>
</dbReference>
<dbReference type="InterPro" id="IPR013083">
    <property type="entry name" value="Znf_RING/FYVE/PHD"/>
</dbReference>
<evidence type="ECO:0000259" key="5">
    <source>
        <dbReference type="SMART" id="SM00249"/>
    </source>
</evidence>
<dbReference type="PANTHER" id="PTHR14296:SF3">
    <property type="entry name" value="DIKAR, ISOFORM F"/>
    <property type="match status" value="1"/>
</dbReference>
<dbReference type="AlphaFoldDB" id="A0AAD6U313"/>
<feature type="region of interest" description="Disordered" evidence="4">
    <location>
        <begin position="1"/>
        <end position="29"/>
    </location>
</feature>
<dbReference type="InterPro" id="IPR001965">
    <property type="entry name" value="Znf_PHD"/>
</dbReference>
<gene>
    <name evidence="6" type="ORF">B0H15DRAFT_844960</name>
</gene>
<feature type="compositionally biased region" description="Polar residues" evidence="4">
    <location>
        <begin position="18"/>
        <end position="29"/>
    </location>
</feature>
<dbReference type="GO" id="GO:0031213">
    <property type="term" value="C:RSF complex"/>
    <property type="evidence" value="ECO:0007669"/>
    <property type="project" value="InterPro"/>
</dbReference>
<evidence type="ECO:0000256" key="3">
    <source>
        <dbReference type="ARBA" id="ARBA00022833"/>
    </source>
</evidence>
<accession>A0AAD6U313</accession>
<dbReference type="Proteomes" id="UP001222325">
    <property type="component" value="Unassembled WGS sequence"/>
</dbReference>
<dbReference type="PANTHER" id="PTHR14296">
    <property type="entry name" value="REMODELING AND SPACING FACTOR 1"/>
    <property type="match status" value="1"/>
</dbReference>
<keyword evidence="1" id="KW-0479">Metal-binding</keyword>
<evidence type="ECO:0000256" key="1">
    <source>
        <dbReference type="ARBA" id="ARBA00022723"/>
    </source>
</evidence>
<evidence type="ECO:0000313" key="7">
    <source>
        <dbReference type="Proteomes" id="UP001222325"/>
    </source>
</evidence>
<dbReference type="Pfam" id="PF00628">
    <property type="entry name" value="PHD"/>
    <property type="match status" value="1"/>
</dbReference>
<proteinExistence type="predicted"/>
<evidence type="ECO:0000313" key="6">
    <source>
        <dbReference type="EMBL" id="KAJ7086007.1"/>
    </source>
</evidence>
<keyword evidence="7" id="KW-1185">Reference proteome</keyword>
<dbReference type="Gene3D" id="3.30.40.10">
    <property type="entry name" value="Zinc/RING finger domain, C3HC4 (zinc finger)"/>
    <property type="match status" value="1"/>
</dbReference>
<feature type="compositionally biased region" description="Low complexity" evidence="4">
    <location>
        <begin position="785"/>
        <end position="796"/>
    </location>
</feature>
<organism evidence="6 7">
    <name type="scientific">Mycena belliarum</name>
    <dbReference type="NCBI Taxonomy" id="1033014"/>
    <lineage>
        <taxon>Eukaryota</taxon>
        <taxon>Fungi</taxon>
        <taxon>Dikarya</taxon>
        <taxon>Basidiomycota</taxon>
        <taxon>Agaricomycotina</taxon>
        <taxon>Agaricomycetes</taxon>
        <taxon>Agaricomycetidae</taxon>
        <taxon>Agaricales</taxon>
        <taxon>Marasmiineae</taxon>
        <taxon>Mycenaceae</taxon>
        <taxon>Mycena</taxon>
    </lineage>
</organism>